<gene>
    <name evidence="5" type="primary">prtR_2</name>
    <name evidence="5" type="ORF">NNJEOMEG_02600</name>
</gene>
<dbReference type="CDD" id="cd06529">
    <property type="entry name" value="S24_LexA-like"/>
    <property type="match status" value="1"/>
</dbReference>
<dbReference type="PANTHER" id="PTHR40661">
    <property type="match status" value="1"/>
</dbReference>
<evidence type="ECO:0000313" key="5">
    <source>
        <dbReference type="EMBL" id="GFK94753.1"/>
    </source>
</evidence>
<evidence type="ECO:0000256" key="1">
    <source>
        <dbReference type="ARBA" id="ARBA00023015"/>
    </source>
</evidence>
<reference evidence="5 6" key="1">
    <citation type="submission" date="2020-04" db="EMBL/GenBank/DDBJ databases">
        <authorList>
            <consortium name="Desulfovibrio sp. FSS-1 genome sequencing consortium"/>
            <person name="Shimoshige H."/>
            <person name="Kobayashi H."/>
            <person name="Maekawa T."/>
        </authorList>
    </citation>
    <scope>NUCLEOTIDE SEQUENCE [LARGE SCALE GENOMIC DNA]</scope>
    <source>
        <strain evidence="5 6">SIID29052-01</strain>
    </source>
</reference>
<name>A0A6V8LQH3_9BACT</name>
<dbReference type="Proteomes" id="UP000494245">
    <property type="component" value="Unassembled WGS sequence"/>
</dbReference>
<dbReference type="Pfam" id="PF00717">
    <property type="entry name" value="Peptidase_S24"/>
    <property type="match status" value="1"/>
</dbReference>
<keyword evidence="6" id="KW-1185">Reference proteome</keyword>
<protein>
    <submittedName>
        <fullName evidence="5">HTH-type transcriptional regulator PrtR</fullName>
    </submittedName>
</protein>
<keyword evidence="2" id="KW-0238">DNA-binding</keyword>
<dbReference type="InterPro" id="IPR039418">
    <property type="entry name" value="LexA-like"/>
</dbReference>
<keyword evidence="3" id="KW-0804">Transcription</keyword>
<proteinExistence type="predicted"/>
<reference evidence="5 6" key="2">
    <citation type="submission" date="2020-05" db="EMBL/GenBank/DDBJ databases">
        <title>Draft genome sequence of Desulfovibrio sp. strainFSS-1.</title>
        <authorList>
            <person name="Shimoshige H."/>
            <person name="Kobayashi H."/>
            <person name="Maekawa T."/>
        </authorList>
    </citation>
    <scope>NUCLEOTIDE SEQUENCE [LARGE SCALE GENOMIC DNA]</scope>
    <source>
        <strain evidence="5 6">SIID29052-01</strain>
    </source>
</reference>
<accession>A0A6V8LQH3</accession>
<evidence type="ECO:0000256" key="2">
    <source>
        <dbReference type="ARBA" id="ARBA00023125"/>
    </source>
</evidence>
<evidence type="ECO:0000256" key="3">
    <source>
        <dbReference type="ARBA" id="ARBA00023163"/>
    </source>
</evidence>
<dbReference type="SUPFAM" id="SSF51306">
    <property type="entry name" value="LexA/Signal peptidase"/>
    <property type="match status" value="1"/>
</dbReference>
<keyword evidence="1" id="KW-0805">Transcription regulation</keyword>
<evidence type="ECO:0000259" key="4">
    <source>
        <dbReference type="Pfam" id="PF00717"/>
    </source>
</evidence>
<organism evidence="5 6">
    <name type="scientific">Fundidesulfovibrio magnetotacticus</name>
    <dbReference type="NCBI Taxonomy" id="2730080"/>
    <lineage>
        <taxon>Bacteria</taxon>
        <taxon>Pseudomonadati</taxon>
        <taxon>Thermodesulfobacteriota</taxon>
        <taxon>Desulfovibrionia</taxon>
        <taxon>Desulfovibrionales</taxon>
        <taxon>Desulfovibrionaceae</taxon>
        <taxon>Fundidesulfovibrio</taxon>
    </lineage>
</organism>
<dbReference type="InterPro" id="IPR036286">
    <property type="entry name" value="LexA/Signal_pep-like_sf"/>
</dbReference>
<dbReference type="GO" id="GO:0003677">
    <property type="term" value="F:DNA binding"/>
    <property type="evidence" value="ECO:0007669"/>
    <property type="project" value="UniProtKB-KW"/>
</dbReference>
<dbReference type="InterPro" id="IPR015927">
    <property type="entry name" value="Peptidase_S24_S26A/B/C"/>
</dbReference>
<sequence>MIPKVKARLSAGGGSLETGDEVVGLYAFRTEFVKRKGNSREMVLMDVSGDSMEPEIKSGDTLLIDQSQRKIIAGCIYAVGMDEEVVVKVLEKAPGKLILRSYNTLFPAIEIDMRGDLSDGVRIIGRVIWWCREAR</sequence>
<feature type="domain" description="Peptidase S24/S26A/S26B/S26C" evidence="4">
    <location>
        <begin position="8"/>
        <end position="128"/>
    </location>
</feature>
<comment type="caution">
    <text evidence="5">The sequence shown here is derived from an EMBL/GenBank/DDBJ whole genome shotgun (WGS) entry which is preliminary data.</text>
</comment>
<dbReference type="EMBL" id="BLTE01000012">
    <property type="protein sequence ID" value="GFK94753.1"/>
    <property type="molecule type" value="Genomic_DNA"/>
</dbReference>
<dbReference type="Gene3D" id="2.10.109.10">
    <property type="entry name" value="Umud Fragment, subunit A"/>
    <property type="match status" value="1"/>
</dbReference>
<evidence type="ECO:0000313" key="6">
    <source>
        <dbReference type="Proteomes" id="UP000494245"/>
    </source>
</evidence>
<dbReference type="PANTHER" id="PTHR40661:SF3">
    <property type="entry name" value="FELS-1 PROPHAGE TRANSCRIPTIONAL REGULATOR"/>
    <property type="match status" value="1"/>
</dbReference>
<dbReference type="AlphaFoldDB" id="A0A6V8LQH3"/>